<dbReference type="InterPro" id="IPR050958">
    <property type="entry name" value="Cell_Adh-Cytoskel_Orgn"/>
</dbReference>
<dbReference type="SMART" id="SM00409">
    <property type="entry name" value="IG"/>
    <property type="match status" value="8"/>
</dbReference>
<keyword evidence="7" id="KW-0393">Immunoglobulin domain</keyword>
<dbReference type="InterPro" id="IPR007110">
    <property type="entry name" value="Ig-like_dom"/>
</dbReference>
<feature type="domain" description="Ig-like" evidence="8">
    <location>
        <begin position="185"/>
        <end position="274"/>
    </location>
</feature>
<protein>
    <submittedName>
        <fullName evidence="10">Immunoglobulin I-set domain protein</fullName>
    </submittedName>
</protein>
<dbReference type="PANTHER" id="PTHR45080:SF8">
    <property type="entry name" value="IG-LIKE DOMAIN-CONTAINING PROTEIN"/>
    <property type="match status" value="1"/>
</dbReference>
<dbReference type="Proteomes" id="UP000095283">
    <property type="component" value="Unplaced"/>
</dbReference>
<dbReference type="FunFam" id="2.60.40.10:FF:000080">
    <property type="entry name" value="Myosin light chain kinase, smooth muscle"/>
    <property type="match status" value="1"/>
</dbReference>
<dbReference type="PROSITE" id="PS50835">
    <property type="entry name" value="IG_LIKE"/>
    <property type="match status" value="8"/>
</dbReference>
<dbReference type="Pfam" id="PF07679">
    <property type="entry name" value="I-set"/>
    <property type="match status" value="8"/>
</dbReference>
<name>A0A1I7XHF4_HETBA</name>
<evidence type="ECO:0000256" key="5">
    <source>
        <dbReference type="ARBA" id="ARBA00022737"/>
    </source>
</evidence>
<dbReference type="SUPFAM" id="SSF48726">
    <property type="entry name" value="Immunoglobulin"/>
    <property type="match status" value="8"/>
</dbReference>
<dbReference type="GO" id="GO:0005886">
    <property type="term" value="C:plasma membrane"/>
    <property type="evidence" value="ECO:0007669"/>
    <property type="project" value="TreeGrafter"/>
</dbReference>
<evidence type="ECO:0000313" key="9">
    <source>
        <dbReference type="Proteomes" id="UP000095283"/>
    </source>
</evidence>
<dbReference type="AlphaFoldDB" id="A0A1I7XHF4"/>
<feature type="domain" description="Ig-like" evidence="8">
    <location>
        <begin position="564"/>
        <end position="655"/>
    </location>
</feature>
<evidence type="ECO:0000313" key="10">
    <source>
        <dbReference type="WBParaSite" id="Hba_16943"/>
    </source>
</evidence>
<evidence type="ECO:0000256" key="2">
    <source>
        <dbReference type="ARBA" id="ARBA00006692"/>
    </source>
</evidence>
<keyword evidence="5" id="KW-0677">Repeat</keyword>
<dbReference type="GO" id="GO:0007156">
    <property type="term" value="P:homophilic cell adhesion via plasma membrane adhesion molecules"/>
    <property type="evidence" value="ECO:0007669"/>
    <property type="project" value="TreeGrafter"/>
</dbReference>
<dbReference type="FunFam" id="2.60.40.10:FF:000032">
    <property type="entry name" value="palladin isoform X1"/>
    <property type="match status" value="1"/>
</dbReference>
<dbReference type="FunFam" id="2.60.40.10:FF:000107">
    <property type="entry name" value="Myosin, light chain kinase a"/>
    <property type="match status" value="3"/>
</dbReference>
<dbReference type="Gene3D" id="2.60.40.10">
    <property type="entry name" value="Immunoglobulins"/>
    <property type="match status" value="8"/>
</dbReference>
<dbReference type="FunFam" id="2.60.40.10:FF:000425">
    <property type="entry name" value="Myosin light chain kinase"/>
    <property type="match status" value="3"/>
</dbReference>
<feature type="domain" description="Ig-like" evidence="8">
    <location>
        <begin position="768"/>
        <end position="857"/>
    </location>
</feature>
<evidence type="ECO:0000256" key="6">
    <source>
        <dbReference type="ARBA" id="ARBA00023157"/>
    </source>
</evidence>
<organism evidence="9 10">
    <name type="scientific">Heterorhabditis bacteriophora</name>
    <name type="common">Entomopathogenic nematode worm</name>
    <dbReference type="NCBI Taxonomy" id="37862"/>
    <lineage>
        <taxon>Eukaryota</taxon>
        <taxon>Metazoa</taxon>
        <taxon>Ecdysozoa</taxon>
        <taxon>Nematoda</taxon>
        <taxon>Chromadorea</taxon>
        <taxon>Rhabditida</taxon>
        <taxon>Rhabditina</taxon>
        <taxon>Rhabditomorpha</taxon>
        <taxon>Strongyloidea</taxon>
        <taxon>Heterorhabditidae</taxon>
        <taxon>Heterorhabditis</taxon>
    </lineage>
</organism>
<dbReference type="GO" id="GO:0045989">
    <property type="term" value="P:positive regulation of striated muscle contraction"/>
    <property type="evidence" value="ECO:0007669"/>
    <property type="project" value="UniProtKB-ARBA"/>
</dbReference>
<keyword evidence="3" id="KW-0963">Cytoplasm</keyword>
<dbReference type="InterPro" id="IPR003598">
    <property type="entry name" value="Ig_sub2"/>
</dbReference>
<evidence type="ECO:0000259" key="8">
    <source>
        <dbReference type="PROSITE" id="PS50835"/>
    </source>
</evidence>
<dbReference type="InterPro" id="IPR003599">
    <property type="entry name" value="Ig_sub"/>
</dbReference>
<sequence length="897" mass="100258">MKAENDAGEVSCTANMATYTSEMFSESESEAQAEEIIGDDMTVTDEESFREELHRTPTPIMAPKFITKIKDTRTKKGHEAIFECVVPDTKGVCCKWYVKREEMHTICRIYHTSLKDGKEIELIARIRVQTRTIEGHITQELIIENVTPEDAGKYTVIVENRAGKDMCEANLIVVESIDKIPERAPEFVIKLQDKSMKISDKLVFECKVMGEPEPKIKWFHESKLLEEEYKKIIIENVEGVQRLVIDSVDIKHEGNYCCIAENNAGTSKTEAKLTVEAQAPTFTKPLEDKSVFIGEQLILSCSVEGTPQPHVEFFLDSTKLTSSDRVSVEHDATNTHWRIVISDVHKDEIANYSAIASNSAGSTTSKAKVSMKDVSPVFEQGLVPISVRENEEIRMNVKITGTHPEISWFKDDMHIQEDTNHEIISDTLNSAYTLTIKQASVQDAGKYSVKAVNQAGSASSSADTLVIEATEKPTFIKELISTEVKVKQSVTMTVAVKGVPEPEVEWMKDGKKIDIDGKKIIKEKSDITHSITISSAEFEDAGVYSCQATNSAGMANTIANLVVPPIFIQELRPTEVKEAETLQLSVTVTGTPEPKIQWCKDDVPIEIDNMHIFSRDEGNGQFTLTIKDARLTDIGCYSCKASNKGGEAKTEANMGIIENLIPPHFVEQLEPLEVKIGNAAKLSCTVEGKPQPEVKWFKNGEQVYMDDAHIIKKDEMGNHTLIIENVKNTDLGSYTCQAINSIGKDETRAEVNTPKYGFEKAKSEDIEPLFIEPLHEIFAKDGDTVILECRVNKEAKPEIKWFKNDQALVIKSHMITESLDDGRIKLIINNAMVEDFGTYRCEAVNKVGKARTEAPLNIQYAVCAEEAVKDESEQLKEGVDEFRGTFRVVIIRFSLYE</sequence>
<evidence type="ECO:0000256" key="4">
    <source>
        <dbReference type="ARBA" id="ARBA00022729"/>
    </source>
</evidence>
<dbReference type="InterPro" id="IPR013783">
    <property type="entry name" value="Ig-like_fold"/>
</dbReference>
<keyword evidence="9" id="KW-1185">Reference proteome</keyword>
<dbReference type="GO" id="GO:0060298">
    <property type="term" value="P:positive regulation of sarcomere organization"/>
    <property type="evidence" value="ECO:0007669"/>
    <property type="project" value="UniProtKB-ARBA"/>
</dbReference>
<feature type="domain" description="Ig-like" evidence="8">
    <location>
        <begin position="473"/>
        <end position="562"/>
    </location>
</feature>
<evidence type="ECO:0000256" key="3">
    <source>
        <dbReference type="ARBA" id="ARBA00022490"/>
    </source>
</evidence>
<keyword evidence="4" id="KW-0732">Signal</keyword>
<feature type="domain" description="Ig-like" evidence="8">
    <location>
        <begin position="376"/>
        <end position="466"/>
    </location>
</feature>
<feature type="domain" description="Ig-like" evidence="8">
    <location>
        <begin position="280"/>
        <end position="370"/>
    </location>
</feature>
<feature type="domain" description="Ig-like" evidence="8">
    <location>
        <begin position="663"/>
        <end position="752"/>
    </location>
</feature>
<comment type="subcellular location">
    <subcellularLocation>
        <location evidence="1">Cytoplasm</location>
        <location evidence="1">Myofibril</location>
        <location evidence="1">Sarcomere</location>
        <location evidence="1">A band</location>
    </subcellularLocation>
</comment>
<evidence type="ECO:0000256" key="7">
    <source>
        <dbReference type="ARBA" id="ARBA00023319"/>
    </source>
</evidence>
<feature type="domain" description="Ig-like" evidence="8">
    <location>
        <begin position="63"/>
        <end position="172"/>
    </location>
</feature>
<accession>A0A1I7XHF4</accession>
<dbReference type="GO" id="GO:0019899">
    <property type="term" value="F:enzyme binding"/>
    <property type="evidence" value="ECO:0007669"/>
    <property type="project" value="UniProtKB-ARBA"/>
</dbReference>
<reference evidence="10" key="1">
    <citation type="submission" date="2016-11" db="UniProtKB">
        <authorList>
            <consortium name="WormBaseParasite"/>
        </authorList>
    </citation>
    <scope>IDENTIFICATION</scope>
</reference>
<dbReference type="GO" id="GO:0040017">
    <property type="term" value="P:positive regulation of locomotion"/>
    <property type="evidence" value="ECO:0007669"/>
    <property type="project" value="UniProtKB-ARBA"/>
</dbReference>
<proteinExistence type="inferred from homology"/>
<dbReference type="InterPro" id="IPR013098">
    <property type="entry name" value="Ig_I-set"/>
</dbReference>
<dbReference type="PANTHER" id="PTHR45080">
    <property type="entry name" value="CONTACTIN 5"/>
    <property type="match status" value="1"/>
</dbReference>
<comment type="similarity">
    <text evidence="2">Belongs to the protein kinase superfamily. CAMK Ser/Thr protein kinase family.</text>
</comment>
<dbReference type="WBParaSite" id="Hba_16943">
    <property type="protein sequence ID" value="Hba_16943"/>
    <property type="gene ID" value="Hba_16943"/>
</dbReference>
<keyword evidence="6" id="KW-1015">Disulfide bond</keyword>
<dbReference type="SMART" id="SM00408">
    <property type="entry name" value="IGc2"/>
    <property type="match status" value="8"/>
</dbReference>
<evidence type="ECO:0000256" key="1">
    <source>
        <dbReference type="ARBA" id="ARBA00004161"/>
    </source>
</evidence>
<dbReference type="InterPro" id="IPR036179">
    <property type="entry name" value="Ig-like_dom_sf"/>
</dbReference>
<dbReference type="GO" id="GO:0031672">
    <property type="term" value="C:A band"/>
    <property type="evidence" value="ECO:0007669"/>
    <property type="project" value="UniProtKB-SubCell"/>
</dbReference>